<feature type="compositionally biased region" description="Low complexity" evidence="2">
    <location>
        <begin position="1264"/>
        <end position="1273"/>
    </location>
</feature>
<feature type="compositionally biased region" description="Low complexity" evidence="2">
    <location>
        <begin position="568"/>
        <end position="606"/>
    </location>
</feature>
<gene>
    <name evidence="3" type="ORF">BQ2448_744</name>
</gene>
<feature type="compositionally biased region" description="Polar residues" evidence="2">
    <location>
        <begin position="175"/>
        <end position="193"/>
    </location>
</feature>
<feature type="coiled-coil region" evidence="1">
    <location>
        <begin position="836"/>
        <end position="975"/>
    </location>
</feature>
<feature type="compositionally biased region" description="Basic residues" evidence="2">
    <location>
        <begin position="109"/>
        <end position="120"/>
    </location>
</feature>
<evidence type="ECO:0000313" key="3">
    <source>
        <dbReference type="EMBL" id="SCV68623.1"/>
    </source>
</evidence>
<feature type="region of interest" description="Disordered" evidence="2">
    <location>
        <begin position="988"/>
        <end position="1029"/>
    </location>
</feature>
<feature type="compositionally biased region" description="Low complexity" evidence="2">
    <location>
        <begin position="142"/>
        <end position="153"/>
    </location>
</feature>
<feature type="compositionally biased region" description="Low complexity" evidence="2">
    <location>
        <begin position="1352"/>
        <end position="1364"/>
    </location>
</feature>
<proteinExistence type="predicted"/>
<feature type="compositionally biased region" description="Low complexity" evidence="2">
    <location>
        <begin position="242"/>
        <end position="254"/>
    </location>
</feature>
<dbReference type="EMBL" id="FMSP01000003">
    <property type="protein sequence ID" value="SCV68623.1"/>
    <property type="molecule type" value="Genomic_DNA"/>
</dbReference>
<reference evidence="4" key="1">
    <citation type="submission" date="2016-09" db="EMBL/GenBank/DDBJ databases">
        <authorList>
            <person name="Jeantristanb JTB J.-T."/>
            <person name="Ricardo R."/>
        </authorList>
    </citation>
    <scope>NUCLEOTIDE SEQUENCE [LARGE SCALE GENOMIC DNA]</scope>
</reference>
<feature type="compositionally biased region" description="Low complexity" evidence="2">
    <location>
        <begin position="41"/>
        <end position="57"/>
    </location>
</feature>
<dbReference type="Gene3D" id="1.10.287.1490">
    <property type="match status" value="1"/>
</dbReference>
<feature type="region of interest" description="Disordered" evidence="2">
    <location>
        <begin position="635"/>
        <end position="756"/>
    </location>
</feature>
<feature type="compositionally biased region" description="Low complexity" evidence="2">
    <location>
        <begin position="510"/>
        <end position="530"/>
    </location>
</feature>
<keyword evidence="1" id="KW-0175">Coiled coil</keyword>
<feature type="compositionally biased region" description="Polar residues" evidence="2">
    <location>
        <begin position="1315"/>
        <end position="1327"/>
    </location>
</feature>
<feature type="compositionally biased region" description="Polar residues" evidence="2">
    <location>
        <begin position="1290"/>
        <end position="1302"/>
    </location>
</feature>
<dbReference type="STRING" id="269621.A0A238F9D2"/>
<dbReference type="OrthoDB" id="2536792at2759"/>
<evidence type="ECO:0000256" key="1">
    <source>
        <dbReference type="SAM" id="Coils"/>
    </source>
</evidence>
<feature type="region of interest" description="Disordered" evidence="2">
    <location>
        <begin position="1075"/>
        <end position="1111"/>
    </location>
</feature>
<feature type="compositionally biased region" description="Polar residues" evidence="2">
    <location>
        <begin position="713"/>
        <end position="742"/>
    </location>
</feature>
<feature type="compositionally biased region" description="Basic and acidic residues" evidence="2">
    <location>
        <begin position="988"/>
        <end position="998"/>
    </location>
</feature>
<feature type="compositionally biased region" description="Basic residues" evidence="2">
    <location>
        <begin position="255"/>
        <end position="267"/>
    </location>
</feature>
<organism evidence="3 4">
    <name type="scientific">Microbotryum intermedium</name>
    <dbReference type="NCBI Taxonomy" id="269621"/>
    <lineage>
        <taxon>Eukaryota</taxon>
        <taxon>Fungi</taxon>
        <taxon>Dikarya</taxon>
        <taxon>Basidiomycota</taxon>
        <taxon>Pucciniomycotina</taxon>
        <taxon>Microbotryomycetes</taxon>
        <taxon>Microbotryales</taxon>
        <taxon>Microbotryaceae</taxon>
        <taxon>Microbotryum</taxon>
    </lineage>
</organism>
<feature type="compositionally biased region" description="Polar residues" evidence="2">
    <location>
        <begin position="1075"/>
        <end position="1102"/>
    </location>
</feature>
<feature type="region of interest" description="Disordered" evidence="2">
    <location>
        <begin position="776"/>
        <end position="803"/>
    </location>
</feature>
<feature type="compositionally biased region" description="Polar residues" evidence="2">
    <location>
        <begin position="1004"/>
        <end position="1013"/>
    </location>
</feature>
<feature type="compositionally biased region" description="Low complexity" evidence="2">
    <location>
        <begin position="64"/>
        <end position="74"/>
    </location>
</feature>
<accession>A0A238F9D2</accession>
<feature type="region of interest" description="Disordered" evidence="2">
    <location>
        <begin position="36"/>
        <end position="271"/>
    </location>
</feature>
<feature type="compositionally biased region" description="Low complexity" evidence="2">
    <location>
        <begin position="642"/>
        <end position="651"/>
    </location>
</feature>
<protein>
    <submittedName>
        <fullName evidence="3">BQ2448_744 protein</fullName>
    </submittedName>
</protein>
<feature type="region of interest" description="Disordered" evidence="2">
    <location>
        <begin position="1264"/>
        <end position="1336"/>
    </location>
</feature>
<feature type="compositionally biased region" description="Polar residues" evidence="2">
    <location>
        <begin position="122"/>
        <end position="132"/>
    </location>
</feature>
<feature type="region of interest" description="Disordered" evidence="2">
    <location>
        <begin position="483"/>
        <end position="615"/>
    </location>
</feature>
<evidence type="ECO:0000256" key="2">
    <source>
        <dbReference type="SAM" id="MobiDB-lite"/>
    </source>
</evidence>
<evidence type="ECO:0000313" key="4">
    <source>
        <dbReference type="Proteomes" id="UP000198372"/>
    </source>
</evidence>
<feature type="compositionally biased region" description="Basic residues" evidence="2">
    <location>
        <begin position="496"/>
        <end position="505"/>
    </location>
</feature>
<feature type="compositionally biased region" description="Polar residues" evidence="2">
    <location>
        <begin position="212"/>
        <end position="234"/>
    </location>
</feature>
<sequence>MPDPSSAESYYLTGKDAAAKEREQRLLAAKRKLKSYRARQAKGSSIASSDSLASRSTVAKRESAQSVASLAASLEGPGTPHKHRRSISKSALLGERVAPSPTLPSVMAHGRRASKSRHSRGPSLTAQITQFKGHSHQRSRSRASISISSTPRIHAPQDGFSGSLNPFDPFGSAFPRSTSPMPSGAKTPTTAANPSVGWITNPFVDATPAPEASTSKLPLPTTSPRRDTYATSAGLQPPPPQQSTFSSSSSMSARMAHHERRASRHARQSSVSNFRESLEIVSGQGQYSATGPLGYSPAVSSFAAASSSVSLSPSNSFQGVAIPMVPIIPSSTSPRPSTSMPWEADPAKVLEALKERGRRESDFSIDPETDRRNALEALEGRVAAPSEMIDLGNEEQGQLLRAPRSPGFTDTGKPLAPSGHLGALLTGVGSPSSASAPVLPAFAHSPILGLGLSGKRRDSWNPPGPVTAAGAKGAMDLGMLVEEEEEDEHNDPLISPRRRTPRKARTGSVKSTKSSPGGPISPTPRTRTSTLDSVVIPMMETVELDDSRPPPPPPPPATAVFTPRPLRTLSLTGSTISSGSPGGTPSSAAASPPVTHQTPLSSVASLPPAPVEDARTSPTLERRVSMFHSAAVATANGHDMTPSPAASAPNSIPRSTTGGGLRSLSIGSNSSPPLDRIPTRSPFGPRRVVSGPVQASPSPAGASPNIGRDNTQRRSSITYKTASLSSSLGEQDSPSTNTSTQATRRHQWRVSNGGGGGGAALAGYPFPAYGGFGDLHLDTTDDEDNQSPSVTSPIGSGSAISPIAAPRGLPDALTASSVSISSSVFSASAASQKNSLEKHRDEAPVLRQQVASLQSQVDHLKASQMQLTSTHALQMAELEKNAAGEVGELQARIEELEKSLEAGTTARRFEHEGLTREIEQTREALRDVIEERDELREDVDGWRKRCASLEAALKKDREEEALAQAQAKLIGEMRDQILNLAGALEGERKQHNETRQLLERSPANRVQTTQNNAKPAFEQQRKPAPAPAHSAHMIIEPTPVTLEIGEANAKVFARVPQHGLKNASDGSVLSGSSFGRSYSGTTTEGTSVDDSYSIRMTSSPPSHGTFGSKGLESDFGSAAALNQLQTLAEEEEEEDAAAIEANRMQHDTGSTGSVSSVAMPLTPNKEDLPTYHHRSHSFVRHWSVSTLSSFTRRSLCAKTDASPFFPKFPKGSVSSVRMSMEEDHSFFDYNRHTSLPPLPLDAQFPPFITADLTVEEDDLYDAASPSLSQSASAHGRRPSSPRPLDRMSPHTRQYSGQYTTRTPPVAPSALIHAQLASSTASTRSEPNANAPPKQGLSRFGFGIIGSLSGWSPASSAPASTLPSSHPKSTLSQAPREQDEIETPSSRRRASSSASRAQIPIPPPPMSSKYSAAMNGLAPQPSPRYIKASEVKRPCPSRLAVLNFDPVCCADEEVFHV</sequence>
<feature type="compositionally biased region" description="Polar residues" evidence="2">
    <location>
        <begin position="1365"/>
        <end position="1374"/>
    </location>
</feature>
<name>A0A238F9D2_9BASI</name>
<dbReference type="Proteomes" id="UP000198372">
    <property type="component" value="Unassembled WGS sequence"/>
</dbReference>
<keyword evidence="4" id="KW-1185">Reference proteome</keyword>
<feature type="compositionally biased region" description="Low complexity" evidence="2">
    <location>
        <begin position="792"/>
        <end position="803"/>
    </location>
</feature>
<feature type="region of interest" description="Disordered" evidence="2">
    <location>
        <begin position="1352"/>
        <end position="1420"/>
    </location>
</feature>